<keyword evidence="3" id="KW-1185">Reference proteome</keyword>
<dbReference type="Gene3D" id="3.40.50.12700">
    <property type="match status" value="1"/>
</dbReference>
<organism evidence="2 3">
    <name type="scientific">Hemibagrus guttatus</name>
    <dbReference type="NCBI Taxonomy" id="175788"/>
    <lineage>
        <taxon>Eukaryota</taxon>
        <taxon>Metazoa</taxon>
        <taxon>Chordata</taxon>
        <taxon>Craniata</taxon>
        <taxon>Vertebrata</taxon>
        <taxon>Euteleostomi</taxon>
        <taxon>Actinopterygii</taxon>
        <taxon>Neopterygii</taxon>
        <taxon>Teleostei</taxon>
        <taxon>Ostariophysi</taxon>
        <taxon>Siluriformes</taxon>
        <taxon>Bagridae</taxon>
        <taxon>Hemibagrus</taxon>
    </lineage>
</organism>
<dbReference type="InterPro" id="IPR036691">
    <property type="entry name" value="Endo/exonu/phosph_ase_sf"/>
</dbReference>
<feature type="compositionally biased region" description="Low complexity" evidence="1">
    <location>
        <begin position="197"/>
        <end position="214"/>
    </location>
</feature>
<proteinExistence type="predicted"/>
<dbReference type="AlphaFoldDB" id="A0AAE0QWQ8"/>
<dbReference type="EMBL" id="JAUCMX010000009">
    <property type="protein sequence ID" value="KAK3534941.1"/>
    <property type="molecule type" value="Genomic_DNA"/>
</dbReference>
<accession>A0AAE0QWQ8</accession>
<evidence type="ECO:0000313" key="3">
    <source>
        <dbReference type="Proteomes" id="UP001274896"/>
    </source>
</evidence>
<dbReference type="Proteomes" id="UP001274896">
    <property type="component" value="Unassembled WGS sequence"/>
</dbReference>
<sequence length="515" mass="57105">MAVVVNPGLDRSGEDSFELHSVDLELEAMEKQIRDLQVKQAKLRQRKATLESGTTQPGCSSSGKRKPSTGRGPLLLHCHPPVFEISTQNYFATLRETECDTVIIGDSIVRHVPAILKKNIGAVVLHAGTNNIRLRQMEILKKDFRSLVEKVCTTSPTTRIIVSGPLPMFQRRIERHFLQLFRRDPEVLPGQPRDIVSPACPGSSPGPLPGGACPEHLPRETSRRRPKQMPEPPQLCPFDVEEQRLYSELLPGDRAPYPISKGAACHPMEEAHFGRSYPGSYPFGHDPELMPIGLMLMLMLIVLEEDKNEDRYVGRPGVTGAPPWSQAWCWGTQASAWWPSLCLRDSAGHSPKKRRRPPLAGRSIRVRWTIFFSGVPHGERRRAGVGLLIALQISRHVLEFSPVNERVVSLRLQAGDRCLTVVSAYGPNGSVEYPTFLETLRGVLEGAPTGDSIVLLGDFNAHVGNDSDTWRGMIGRNGPPPYLNSSGVLLLDFCASHSLSIMNTMFKHKGAHQYT</sequence>
<dbReference type="Gene3D" id="3.60.10.10">
    <property type="entry name" value="Endonuclease/exonuclease/phosphatase"/>
    <property type="match status" value="1"/>
</dbReference>
<dbReference type="SUPFAM" id="SSF52266">
    <property type="entry name" value="SGNH hydrolase"/>
    <property type="match status" value="1"/>
</dbReference>
<dbReference type="InterPro" id="IPR027124">
    <property type="entry name" value="Swc5/CFDP1/2"/>
</dbReference>
<dbReference type="PANTHER" id="PTHR23227">
    <property type="entry name" value="BUCENTAUR RELATED"/>
    <property type="match status" value="1"/>
</dbReference>
<name>A0AAE0QWQ8_9TELE</name>
<evidence type="ECO:0000256" key="1">
    <source>
        <dbReference type="SAM" id="MobiDB-lite"/>
    </source>
</evidence>
<dbReference type="PANTHER" id="PTHR23227:SF83">
    <property type="entry name" value="ENDONUCLEASE_EXONUCLEASE_PHOSPHATASE DOMAIN-CONTAINING PROTEIN"/>
    <property type="match status" value="1"/>
</dbReference>
<feature type="compositionally biased region" description="Polar residues" evidence="1">
    <location>
        <begin position="51"/>
        <end position="62"/>
    </location>
</feature>
<reference evidence="2" key="1">
    <citation type="submission" date="2023-06" db="EMBL/GenBank/DDBJ databases">
        <title>Male Hemibagrus guttatus genome.</title>
        <authorList>
            <person name="Bian C."/>
        </authorList>
    </citation>
    <scope>NUCLEOTIDE SEQUENCE</scope>
    <source>
        <strain evidence="2">Male_cb2023</strain>
        <tissue evidence="2">Muscle</tissue>
    </source>
</reference>
<feature type="region of interest" description="Disordered" evidence="1">
    <location>
        <begin position="44"/>
        <end position="71"/>
    </location>
</feature>
<feature type="region of interest" description="Disordered" evidence="1">
    <location>
        <begin position="191"/>
        <end position="236"/>
    </location>
</feature>
<evidence type="ECO:0000313" key="2">
    <source>
        <dbReference type="EMBL" id="KAK3534941.1"/>
    </source>
</evidence>
<evidence type="ECO:0008006" key="4">
    <source>
        <dbReference type="Google" id="ProtNLM"/>
    </source>
</evidence>
<gene>
    <name evidence="2" type="ORF">QTP70_002024</name>
</gene>
<protein>
    <recommendedName>
        <fullName evidence="4">Endonuclease/exonuclease/phosphatase domain-containing protein</fullName>
    </recommendedName>
</protein>
<comment type="caution">
    <text evidence="2">The sequence shown here is derived from an EMBL/GenBank/DDBJ whole genome shotgun (WGS) entry which is preliminary data.</text>
</comment>
<dbReference type="SUPFAM" id="SSF56219">
    <property type="entry name" value="DNase I-like"/>
    <property type="match status" value="1"/>
</dbReference>